<evidence type="ECO:0000256" key="4">
    <source>
        <dbReference type="ARBA" id="ARBA00022475"/>
    </source>
</evidence>
<dbReference type="InterPro" id="IPR003593">
    <property type="entry name" value="AAA+_ATPase"/>
</dbReference>
<comment type="caution">
    <text evidence="10">The sequence shown here is derived from an EMBL/GenBank/DDBJ whole genome shotgun (WGS) entry which is preliminary data.</text>
</comment>
<evidence type="ECO:0000256" key="7">
    <source>
        <dbReference type="ARBA" id="ARBA00022967"/>
    </source>
</evidence>
<keyword evidence="4" id="KW-1003">Cell membrane</keyword>
<dbReference type="InterPro" id="IPR050166">
    <property type="entry name" value="ABC_transporter_ATP-bind"/>
</dbReference>
<dbReference type="InterPro" id="IPR005890">
    <property type="entry name" value="NO3_transporter_ATP-bd-like"/>
</dbReference>
<dbReference type="SMART" id="SM00382">
    <property type="entry name" value="AAA"/>
    <property type="match status" value="1"/>
</dbReference>
<dbReference type="Pfam" id="PF00005">
    <property type="entry name" value="ABC_tran"/>
    <property type="match status" value="1"/>
</dbReference>
<name>A0A951QCU5_9CYAN</name>
<keyword evidence="3" id="KW-0813">Transport</keyword>
<keyword evidence="7" id="KW-1278">Translocase</keyword>
<evidence type="ECO:0000259" key="9">
    <source>
        <dbReference type="PROSITE" id="PS50893"/>
    </source>
</evidence>
<dbReference type="SUPFAM" id="SSF52540">
    <property type="entry name" value="P-loop containing nucleoside triphosphate hydrolases"/>
    <property type="match status" value="1"/>
</dbReference>
<comment type="subcellular location">
    <subcellularLocation>
        <location evidence="1">Cell inner membrane</location>
        <topology evidence="1">Peripheral membrane protein</topology>
    </subcellularLocation>
</comment>
<evidence type="ECO:0000256" key="2">
    <source>
        <dbReference type="ARBA" id="ARBA00009440"/>
    </source>
</evidence>
<sequence length="289" mass="32195">MPISLQEAITVKSNLHYATGDRPSRSGSEEFLAIENLTKTYKAGDGSKSTILDGINLTIRENQFVAVIGHSGCGKSTLLKIVAGLEKASSGSVRLQGKEIRKPGADRMMVFQQYSLLPWLTVRENIRLAVDEVLVHLSPAEKKQLVNEHLAMVNLTAAANKYPDELSGGMKQRVGIARAIAIRPILLLMDEPFGALDALTRGKLQRQVLDIWESQRQAVMMVTHDVDEALYMADQIVLMTNGPAARIGEILEVPFAHPRNIQEIRELPQYYELRNHALSFLDRHFSQDD</sequence>
<dbReference type="GO" id="GO:0005524">
    <property type="term" value="F:ATP binding"/>
    <property type="evidence" value="ECO:0007669"/>
    <property type="project" value="UniProtKB-KW"/>
</dbReference>
<dbReference type="PROSITE" id="PS00211">
    <property type="entry name" value="ABC_TRANSPORTER_1"/>
    <property type="match status" value="1"/>
</dbReference>
<dbReference type="EMBL" id="JAHHHD010000021">
    <property type="protein sequence ID" value="MBW4660433.1"/>
    <property type="molecule type" value="Genomic_DNA"/>
</dbReference>
<evidence type="ECO:0000256" key="5">
    <source>
        <dbReference type="ARBA" id="ARBA00022741"/>
    </source>
</evidence>
<evidence type="ECO:0000256" key="1">
    <source>
        <dbReference type="ARBA" id="ARBA00004417"/>
    </source>
</evidence>
<gene>
    <name evidence="10" type="ORF">KME15_17305</name>
</gene>
<dbReference type="CDD" id="cd03293">
    <property type="entry name" value="ABC_NrtD_SsuB_transporters"/>
    <property type="match status" value="1"/>
</dbReference>
<accession>A0A951QCU5</accession>
<reference evidence="10" key="1">
    <citation type="submission" date="2021-05" db="EMBL/GenBank/DDBJ databases">
        <authorList>
            <person name="Pietrasiak N."/>
            <person name="Ward R."/>
            <person name="Stajich J.E."/>
            <person name="Kurbessoian T."/>
        </authorList>
    </citation>
    <scope>NUCLEOTIDE SEQUENCE</scope>
    <source>
        <strain evidence="10">UHER 2000/2452</strain>
    </source>
</reference>
<evidence type="ECO:0000313" key="10">
    <source>
        <dbReference type="EMBL" id="MBW4660433.1"/>
    </source>
</evidence>
<proteinExistence type="inferred from homology"/>
<dbReference type="GO" id="GO:0005886">
    <property type="term" value="C:plasma membrane"/>
    <property type="evidence" value="ECO:0007669"/>
    <property type="project" value="UniProtKB-SubCell"/>
</dbReference>
<evidence type="ECO:0000256" key="3">
    <source>
        <dbReference type="ARBA" id="ARBA00022448"/>
    </source>
</evidence>
<keyword evidence="6 10" id="KW-0067">ATP-binding</keyword>
<dbReference type="GO" id="GO:0015112">
    <property type="term" value="F:nitrate transmembrane transporter activity"/>
    <property type="evidence" value="ECO:0007669"/>
    <property type="project" value="InterPro"/>
</dbReference>
<dbReference type="InterPro" id="IPR017871">
    <property type="entry name" value="ABC_transporter-like_CS"/>
</dbReference>
<dbReference type="PANTHER" id="PTHR42788:SF7">
    <property type="entry name" value="NITRATE ABC TRANSPORTER ATP-BINDING PROTEIN"/>
    <property type="match status" value="1"/>
</dbReference>
<keyword evidence="8" id="KW-0472">Membrane</keyword>
<evidence type="ECO:0000256" key="6">
    <source>
        <dbReference type="ARBA" id="ARBA00022840"/>
    </source>
</evidence>
<dbReference type="Proteomes" id="UP000757435">
    <property type="component" value="Unassembled WGS sequence"/>
</dbReference>
<dbReference type="InterPro" id="IPR027417">
    <property type="entry name" value="P-loop_NTPase"/>
</dbReference>
<dbReference type="AlphaFoldDB" id="A0A951QCU5"/>
<dbReference type="GO" id="GO:0016887">
    <property type="term" value="F:ATP hydrolysis activity"/>
    <property type="evidence" value="ECO:0007669"/>
    <property type="project" value="InterPro"/>
</dbReference>
<evidence type="ECO:0000256" key="8">
    <source>
        <dbReference type="ARBA" id="ARBA00023136"/>
    </source>
</evidence>
<dbReference type="InterPro" id="IPR003439">
    <property type="entry name" value="ABC_transporter-like_ATP-bd"/>
</dbReference>
<dbReference type="NCBIfam" id="TIGR01184">
    <property type="entry name" value="ntrCD"/>
    <property type="match status" value="1"/>
</dbReference>
<comment type="similarity">
    <text evidence="2">Belongs to the ABC transporter superfamily. Nitrate/nitrite/cyanate uptake transporter (NitT) (TC 3.A.1.16) family.</text>
</comment>
<dbReference type="Gene3D" id="3.40.50.300">
    <property type="entry name" value="P-loop containing nucleotide triphosphate hydrolases"/>
    <property type="match status" value="1"/>
</dbReference>
<reference evidence="10" key="2">
    <citation type="journal article" date="2022" name="Microbiol. Resour. Announc.">
        <title>Metagenome Sequencing to Explore Phylogenomics of Terrestrial Cyanobacteria.</title>
        <authorList>
            <person name="Ward R.D."/>
            <person name="Stajich J.E."/>
            <person name="Johansen J.R."/>
            <person name="Huntemann M."/>
            <person name="Clum A."/>
            <person name="Foster B."/>
            <person name="Foster B."/>
            <person name="Roux S."/>
            <person name="Palaniappan K."/>
            <person name="Varghese N."/>
            <person name="Mukherjee S."/>
            <person name="Reddy T.B.K."/>
            <person name="Daum C."/>
            <person name="Copeland A."/>
            <person name="Chen I.A."/>
            <person name="Ivanova N.N."/>
            <person name="Kyrpides N.C."/>
            <person name="Shapiro N."/>
            <person name="Eloe-Fadrosh E.A."/>
            <person name="Pietrasiak N."/>
        </authorList>
    </citation>
    <scope>NUCLEOTIDE SEQUENCE</scope>
    <source>
        <strain evidence="10">UHER 2000/2452</strain>
    </source>
</reference>
<protein>
    <submittedName>
        <fullName evidence="10">Nitrate ABC transporter ATP-binding protein</fullName>
    </submittedName>
</protein>
<keyword evidence="5" id="KW-0547">Nucleotide-binding</keyword>
<evidence type="ECO:0000313" key="11">
    <source>
        <dbReference type="Proteomes" id="UP000757435"/>
    </source>
</evidence>
<dbReference type="PROSITE" id="PS50893">
    <property type="entry name" value="ABC_TRANSPORTER_2"/>
    <property type="match status" value="1"/>
</dbReference>
<organism evidence="10 11">
    <name type="scientific">Drouetiella hepatica Uher 2000/2452</name>
    <dbReference type="NCBI Taxonomy" id="904376"/>
    <lineage>
        <taxon>Bacteria</taxon>
        <taxon>Bacillati</taxon>
        <taxon>Cyanobacteriota</taxon>
        <taxon>Cyanophyceae</taxon>
        <taxon>Oculatellales</taxon>
        <taxon>Oculatellaceae</taxon>
        <taxon>Drouetiella</taxon>
    </lineage>
</organism>
<dbReference type="PANTHER" id="PTHR42788">
    <property type="entry name" value="TAURINE IMPORT ATP-BINDING PROTEIN-RELATED"/>
    <property type="match status" value="1"/>
</dbReference>
<feature type="domain" description="ABC transporter" evidence="9">
    <location>
        <begin position="32"/>
        <end position="266"/>
    </location>
</feature>